<evidence type="ECO:0000256" key="7">
    <source>
        <dbReference type="ARBA" id="ARBA00044208"/>
    </source>
</evidence>
<dbReference type="PANTHER" id="PTHR45860:SF1">
    <property type="entry name" value="TRANSLATION INITIATION FACTOR EIF-2B SUBUNIT ALPHA"/>
    <property type="match status" value="1"/>
</dbReference>
<name>A0A7L0B4V9_9AVES</name>
<dbReference type="EMBL" id="VXAE01016215">
    <property type="protein sequence ID" value="NXJ42352.1"/>
    <property type="molecule type" value="Genomic_DNA"/>
</dbReference>
<dbReference type="InterPro" id="IPR042528">
    <property type="entry name" value="elF-2B_alpha_N"/>
</dbReference>
<gene>
    <name evidence="11" type="primary">Eif2b1</name>
    <name evidence="11" type="ORF">CICMAG_R12838</name>
</gene>
<proteinExistence type="inferred from homology"/>
<keyword evidence="4" id="KW-0396">Initiation factor</keyword>
<evidence type="ECO:0000256" key="6">
    <source>
        <dbReference type="ARBA" id="ARBA00043898"/>
    </source>
</evidence>
<dbReference type="InterPro" id="IPR051501">
    <property type="entry name" value="eIF2B_alpha/beta/delta"/>
</dbReference>
<dbReference type="SUPFAM" id="SSF100950">
    <property type="entry name" value="NagB/RpiA/CoA transferase-like"/>
    <property type="match status" value="1"/>
</dbReference>
<evidence type="ECO:0000256" key="3">
    <source>
        <dbReference type="ARBA" id="ARBA00022490"/>
    </source>
</evidence>
<evidence type="ECO:0000256" key="8">
    <source>
        <dbReference type="ARBA" id="ARBA00044236"/>
    </source>
</evidence>
<dbReference type="Proteomes" id="UP000537039">
    <property type="component" value="Unassembled WGS sequence"/>
</dbReference>
<protein>
    <recommendedName>
        <fullName evidence="7">Translation initiation factor eIF2B subunit alpha</fullName>
    </recommendedName>
    <alternativeName>
        <fullName evidence="8">eIF2B GDP-GTP exchange factor subunit alpha</fullName>
    </alternativeName>
</protein>
<evidence type="ECO:0000256" key="5">
    <source>
        <dbReference type="ARBA" id="ARBA00022917"/>
    </source>
</evidence>
<feature type="non-terminal residue" evidence="11">
    <location>
        <position position="311"/>
    </location>
</feature>
<dbReference type="InterPro" id="IPR042529">
    <property type="entry name" value="IF_2B-like_C"/>
</dbReference>
<dbReference type="Gene3D" id="3.40.50.10470">
    <property type="entry name" value="Translation initiation factor eif-2b, domain 2"/>
    <property type="match status" value="1"/>
</dbReference>
<dbReference type="FunFam" id="1.20.120.1070:FF:000001">
    <property type="entry name" value="Eukaryotic translation initiation factor 2B subunit alpha"/>
    <property type="match status" value="1"/>
</dbReference>
<comment type="subunit">
    <text evidence="9">Component of the translation initiation factor 2B (eIF2B) complex which is a heterodecamer of two sets of five different subunits: alpha, beta, gamma, delta and epsilon. Subunits alpha, beta and delta comprise a regulatory subcomplex and subunits epsilon and gamma comprise a catalytic subcomplex. Within the complex, the hexameric regulatory complex resides at the center, with the two heterodimeric catalytic subcomplexes bound on opposite sides.</text>
</comment>
<evidence type="ECO:0000313" key="12">
    <source>
        <dbReference type="Proteomes" id="UP000537039"/>
    </source>
</evidence>
<dbReference type="InterPro" id="IPR000649">
    <property type="entry name" value="IF-2B-related"/>
</dbReference>
<reference evidence="11 12" key="1">
    <citation type="submission" date="2019-09" db="EMBL/GenBank/DDBJ databases">
        <title>Bird 10,000 Genomes (B10K) Project - Family phase.</title>
        <authorList>
            <person name="Zhang G."/>
        </authorList>
    </citation>
    <scope>NUCLEOTIDE SEQUENCE [LARGE SCALE GENOMIC DNA]</scope>
    <source>
        <strain evidence="11">B10K-DU-001-47</strain>
        <tissue evidence="11">Muscle</tissue>
    </source>
</reference>
<dbReference type="GO" id="GO:0005851">
    <property type="term" value="C:eukaryotic translation initiation factor 2B complex"/>
    <property type="evidence" value="ECO:0007669"/>
    <property type="project" value="TreeGrafter"/>
</dbReference>
<dbReference type="GO" id="GO:0005829">
    <property type="term" value="C:cytosol"/>
    <property type="evidence" value="ECO:0007669"/>
    <property type="project" value="UniProtKB-SubCell"/>
</dbReference>
<keyword evidence="3" id="KW-0963">Cytoplasm</keyword>
<feature type="non-terminal residue" evidence="11">
    <location>
        <position position="1"/>
    </location>
</feature>
<dbReference type="PANTHER" id="PTHR45860">
    <property type="entry name" value="TRANSLATION INITIATION FACTOR EIF-2B SUBUNIT ALPHA"/>
    <property type="match status" value="1"/>
</dbReference>
<keyword evidence="12" id="KW-1185">Reference proteome</keyword>
<sequence length="311" mass="34394">DAPRCPADLIETFKAQLRDDPDVASAVAAIRALLGFLKQDRGETIQGLRSSLLAAINTLSRVDSSVAVSSGGELFLRFISLTSLEYSDYSKCKEIMIERGEIFLRKVSLSRNKIAKLCHPFIRDGARILTHAYSRVVLRVLEAAVESKKRFSVYVTESQPDQAGQVLINLQKMAKALRKLKIPVTVILDAAVGYIMEKVDLVLVGAEGVVESGGIINKIGTNQIAVCAKAQNKPFYVVAESFKFVRLFPLNQQDVPDKFKYKADTLKTSQNLTEEHPWIDYTSPSLITLLFTDLGVLTPSAVSDELIKLYL</sequence>
<accession>A0A7L0B4V9</accession>
<dbReference type="GO" id="GO:0003743">
    <property type="term" value="F:translation initiation factor activity"/>
    <property type="evidence" value="ECO:0007669"/>
    <property type="project" value="UniProtKB-KW"/>
</dbReference>
<dbReference type="Gene3D" id="1.20.120.1070">
    <property type="entry name" value="Translation initiation factor eIF-2B, N-terminal domain"/>
    <property type="match status" value="1"/>
</dbReference>
<comment type="subcellular location">
    <subcellularLocation>
        <location evidence="1">Cytoplasm</location>
        <location evidence="1">Cytosol</location>
    </subcellularLocation>
</comment>
<organism evidence="11 12">
    <name type="scientific">Ciconia maguari</name>
    <dbReference type="NCBI Taxonomy" id="52777"/>
    <lineage>
        <taxon>Eukaryota</taxon>
        <taxon>Metazoa</taxon>
        <taxon>Chordata</taxon>
        <taxon>Craniata</taxon>
        <taxon>Vertebrata</taxon>
        <taxon>Euteleostomi</taxon>
        <taxon>Archelosauria</taxon>
        <taxon>Archosauria</taxon>
        <taxon>Dinosauria</taxon>
        <taxon>Saurischia</taxon>
        <taxon>Theropoda</taxon>
        <taxon>Coelurosauria</taxon>
        <taxon>Aves</taxon>
        <taxon>Neognathae</taxon>
        <taxon>Neoaves</taxon>
        <taxon>Aequornithes</taxon>
        <taxon>Ciconiiformes</taxon>
        <taxon>Ciconiidae</taxon>
        <taxon>Ciconia</taxon>
    </lineage>
</organism>
<comment type="similarity">
    <text evidence="2 10">Belongs to the eIF-2B alpha/beta/delta subunits family.</text>
</comment>
<evidence type="ECO:0000313" key="11">
    <source>
        <dbReference type="EMBL" id="NXJ42352.1"/>
    </source>
</evidence>
<comment type="caution">
    <text evidence="11">The sequence shown here is derived from an EMBL/GenBank/DDBJ whole genome shotgun (WGS) entry which is preliminary data.</text>
</comment>
<evidence type="ECO:0000256" key="4">
    <source>
        <dbReference type="ARBA" id="ARBA00022540"/>
    </source>
</evidence>
<evidence type="ECO:0000256" key="1">
    <source>
        <dbReference type="ARBA" id="ARBA00004514"/>
    </source>
</evidence>
<dbReference type="GO" id="GO:0005085">
    <property type="term" value="F:guanyl-nucleotide exchange factor activity"/>
    <property type="evidence" value="ECO:0007669"/>
    <property type="project" value="TreeGrafter"/>
</dbReference>
<keyword evidence="5" id="KW-0648">Protein biosynthesis</keyword>
<dbReference type="FunFam" id="3.40.50.10470:FF:000001">
    <property type="entry name" value="Translation initiation factor eIF-2B subunit alpha"/>
    <property type="match status" value="1"/>
</dbReference>
<dbReference type="InterPro" id="IPR037171">
    <property type="entry name" value="NagB/RpiA_transferase-like"/>
</dbReference>
<evidence type="ECO:0000256" key="10">
    <source>
        <dbReference type="RuleBase" id="RU003814"/>
    </source>
</evidence>
<comment type="function">
    <text evidence="6">Acts as a component of the translation initiation factor 2B (eIF2B) complex, which catalyzes the exchange of GDP for GTP on eukaryotic initiation factor 2 (eIF2) gamma subunit. Its guanine nucleotide exchange factor activity is repressed when bound to eIF2 complex phosphorylated on the alpha subunit, thereby limiting the amount of methionyl-initiator methionine tRNA available to the ribosome and consequently global translation is repressed.</text>
</comment>
<dbReference type="AlphaFoldDB" id="A0A7L0B4V9"/>
<dbReference type="Pfam" id="PF01008">
    <property type="entry name" value="IF-2B"/>
    <property type="match status" value="1"/>
</dbReference>
<evidence type="ECO:0000256" key="2">
    <source>
        <dbReference type="ARBA" id="ARBA00007251"/>
    </source>
</evidence>
<evidence type="ECO:0000256" key="9">
    <source>
        <dbReference type="ARBA" id="ARBA00046432"/>
    </source>
</evidence>